<accession>A0A9K3KET1</accession>
<feature type="compositionally biased region" description="Basic and acidic residues" evidence="1">
    <location>
        <begin position="176"/>
        <end position="187"/>
    </location>
</feature>
<dbReference type="AlphaFoldDB" id="A0A9K3KET1"/>
<comment type="caution">
    <text evidence="2">The sequence shown here is derived from an EMBL/GenBank/DDBJ whole genome shotgun (WGS) entry which is preliminary data.</text>
</comment>
<sequence>MSTHVISQLAENLLNACCGDKADAITSKLPFQRKDDHENDLDLDVAEEKKEEVPSTPAPVASEKKTDPKTTDGEFSDFETKYELTLWKDLPEDARNAAIEIGYNEEMWNNNEECHVGGKHWHDLSEAELKAVQTLGWEEKAWEDQYHHSEWEDLPALQLRAAEAAGYTKTSWSGPPHEKPQHLEHSHWDELDVEDQKRMAVFGYTKHEWDH</sequence>
<evidence type="ECO:0000313" key="2">
    <source>
        <dbReference type="EMBL" id="KAG7341911.1"/>
    </source>
</evidence>
<organism evidence="2 3">
    <name type="scientific">Nitzschia inconspicua</name>
    <dbReference type="NCBI Taxonomy" id="303405"/>
    <lineage>
        <taxon>Eukaryota</taxon>
        <taxon>Sar</taxon>
        <taxon>Stramenopiles</taxon>
        <taxon>Ochrophyta</taxon>
        <taxon>Bacillariophyta</taxon>
        <taxon>Bacillariophyceae</taxon>
        <taxon>Bacillariophycidae</taxon>
        <taxon>Bacillariales</taxon>
        <taxon>Bacillariaceae</taxon>
        <taxon>Nitzschia</taxon>
    </lineage>
</organism>
<evidence type="ECO:0000256" key="1">
    <source>
        <dbReference type="SAM" id="MobiDB-lite"/>
    </source>
</evidence>
<reference evidence="2" key="1">
    <citation type="journal article" date="2021" name="Sci. Rep.">
        <title>Diploid genomic architecture of Nitzschia inconspicua, an elite biomass production diatom.</title>
        <authorList>
            <person name="Oliver A."/>
            <person name="Podell S."/>
            <person name="Pinowska A."/>
            <person name="Traller J.C."/>
            <person name="Smith S.R."/>
            <person name="McClure R."/>
            <person name="Beliaev A."/>
            <person name="Bohutskyi P."/>
            <person name="Hill E.A."/>
            <person name="Rabines A."/>
            <person name="Zheng H."/>
            <person name="Allen L.Z."/>
            <person name="Kuo A."/>
            <person name="Grigoriev I.V."/>
            <person name="Allen A.E."/>
            <person name="Hazlebeck D."/>
            <person name="Allen E.E."/>
        </authorList>
    </citation>
    <scope>NUCLEOTIDE SEQUENCE</scope>
    <source>
        <strain evidence="2">Hildebrandi</strain>
    </source>
</reference>
<proteinExistence type="predicted"/>
<name>A0A9K3KET1_9STRA</name>
<dbReference type="EMBL" id="JAGRRH010000025">
    <property type="protein sequence ID" value="KAG7341911.1"/>
    <property type="molecule type" value="Genomic_DNA"/>
</dbReference>
<dbReference type="Proteomes" id="UP000693970">
    <property type="component" value="Unassembled WGS sequence"/>
</dbReference>
<keyword evidence="3" id="KW-1185">Reference proteome</keyword>
<feature type="compositionally biased region" description="Basic and acidic residues" evidence="1">
    <location>
        <begin position="62"/>
        <end position="75"/>
    </location>
</feature>
<feature type="region of interest" description="Disordered" evidence="1">
    <location>
        <begin position="167"/>
        <end position="187"/>
    </location>
</feature>
<protein>
    <submittedName>
        <fullName evidence="2">Uncharacterized protein</fullName>
    </submittedName>
</protein>
<gene>
    <name evidence="2" type="ORF">IV203_007003</name>
</gene>
<dbReference type="OrthoDB" id="49186at2759"/>
<evidence type="ECO:0000313" key="3">
    <source>
        <dbReference type="Proteomes" id="UP000693970"/>
    </source>
</evidence>
<feature type="region of interest" description="Disordered" evidence="1">
    <location>
        <begin position="28"/>
        <end position="75"/>
    </location>
</feature>
<reference evidence="2" key="2">
    <citation type="submission" date="2021-04" db="EMBL/GenBank/DDBJ databases">
        <authorList>
            <person name="Podell S."/>
        </authorList>
    </citation>
    <scope>NUCLEOTIDE SEQUENCE</scope>
    <source>
        <strain evidence="2">Hildebrandi</strain>
    </source>
</reference>